<comment type="similarity">
    <text evidence="1">Belongs to the SMP-30/CGR1 family.</text>
</comment>
<feature type="binding site" evidence="3">
    <location>
        <position position="109"/>
    </location>
    <ligand>
        <name>substrate</name>
    </ligand>
</feature>
<keyword evidence="6" id="KW-1185">Reference proteome</keyword>
<dbReference type="SUPFAM" id="SSF63829">
    <property type="entry name" value="Calcium-dependent phosphotriesterase"/>
    <property type="match status" value="1"/>
</dbReference>
<comment type="cofactor">
    <cofactor evidence="3">
        <name>Zn(2+)</name>
        <dbReference type="ChEBI" id="CHEBI:29105"/>
    </cofactor>
    <text evidence="3">Binds 1 divalent metal cation per subunit.</text>
</comment>
<evidence type="ECO:0000256" key="3">
    <source>
        <dbReference type="PIRSR" id="PIRSR605511-2"/>
    </source>
</evidence>
<dbReference type="GO" id="GO:0019853">
    <property type="term" value="P:L-ascorbic acid biosynthetic process"/>
    <property type="evidence" value="ECO:0007669"/>
    <property type="project" value="TreeGrafter"/>
</dbReference>
<feature type="binding site" evidence="3">
    <location>
        <position position="22"/>
    </location>
    <ligand>
        <name>a divalent metal cation</name>
        <dbReference type="ChEBI" id="CHEBI:60240"/>
    </ligand>
</feature>
<dbReference type="InterPro" id="IPR011042">
    <property type="entry name" value="6-blade_b-propeller_TolB-like"/>
</dbReference>
<dbReference type="InterPro" id="IPR005511">
    <property type="entry name" value="SMP-30"/>
</dbReference>
<dbReference type="RefSeq" id="WP_092557440.1">
    <property type="nucleotide sequence ID" value="NZ_FNPZ01000005.1"/>
</dbReference>
<dbReference type="PRINTS" id="PR01790">
    <property type="entry name" value="SMP30FAMILY"/>
</dbReference>
<accession>A0A1H3TF06</accession>
<evidence type="ECO:0000313" key="5">
    <source>
        <dbReference type="EMBL" id="SDZ48816.1"/>
    </source>
</evidence>
<reference evidence="5 6" key="1">
    <citation type="submission" date="2016-10" db="EMBL/GenBank/DDBJ databases">
        <authorList>
            <person name="de Groot N.N."/>
        </authorList>
    </citation>
    <scope>NUCLEOTIDE SEQUENCE [LARGE SCALE GENOMIC DNA]</scope>
    <source>
        <strain evidence="5 6">CGMCC 4.3491</strain>
    </source>
</reference>
<name>A0A1H3TF06_9MICO</name>
<dbReference type="GO" id="GO:0005509">
    <property type="term" value="F:calcium ion binding"/>
    <property type="evidence" value="ECO:0007669"/>
    <property type="project" value="TreeGrafter"/>
</dbReference>
<feature type="domain" description="SMP-30/Gluconolactonase/LRE-like region" evidence="4">
    <location>
        <begin position="21"/>
        <end position="264"/>
    </location>
</feature>
<dbReference type="AlphaFoldDB" id="A0A1H3TF06"/>
<dbReference type="Pfam" id="PF08450">
    <property type="entry name" value="SGL"/>
    <property type="match status" value="1"/>
</dbReference>
<dbReference type="OrthoDB" id="2633250at2"/>
<sequence>MNPAPEQLDWRMVQHTHPVIGENPIYEPRNDSLYWVSLFEPALKRIGLSDGVARSWSLPSEYVGAYALFDDGSGALIAAATGLYDLQFDSGRTELVHDTPYDQQRSWFNDGRCDPSGRFWVGTFPQVLAGATPGQEHYYRVDERGVTAQIDGMTIANGTAFSPDGRRMYIADRVNHRILAYEYDPVTGTPSNGQVFVTVAVADVPDGAAVDARGGYWITMYGGGQVRRYTPEGRLDRVIRTPVSRPTMCAFGGKRLDQLFVTTSRLFMDEDQQAAEPDAGAVFVVDVGETGIPEPHFPRAWADSAR</sequence>
<evidence type="ECO:0000256" key="1">
    <source>
        <dbReference type="ARBA" id="ARBA00008853"/>
    </source>
</evidence>
<organism evidence="5 6">
    <name type="scientific">Herbiconiux ginsengi</name>
    <dbReference type="NCBI Taxonomy" id="381665"/>
    <lineage>
        <taxon>Bacteria</taxon>
        <taxon>Bacillati</taxon>
        <taxon>Actinomycetota</taxon>
        <taxon>Actinomycetes</taxon>
        <taxon>Micrococcales</taxon>
        <taxon>Microbacteriaceae</taxon>
        <taxon>Herbiconiux</taxon>
    </lineage>
</organism>
<evidence type="ECO:0000313" key="6">
    <source>
        <dbReference type="Proteomes" id="UP000198891"/>
    </source>
</evidence>
<dbReference type="Gene3D" id="2.120.10.30">
    <property type="entry name" value="TolB, C-terminal domain"/>
    <property type="match status" value="1"/>
</dbReference>
<proteinExistence type="inferred from homology"/>
<dbReference type="Proteomes" id="UP000198891">
    <property type="component" value="Unassembled WGS sequence"/>
</dbReference>
<feature type="binding site" evidence="3">
    <location>
        <position position="157"/>
    </location>
    <ligand>
        <name>a divalent metal cation</name>
        <dbReference type="ChEBI" id="CHEBI:60240"/>
    </ligand>
</feature>
<keyword evidence="3" id="KW-0862">Zinc</keyword>
<dbReference type="PANTHER" id="PTHR10907:SF47">
    <property type="entry name" value="REGUCALCIN"/>
    <property type="match status" value="1"/>
</dbReference>
<evidence type="ECO:0000259" key="4">
    <source>
        <dbReference type="Pfam" id="PF08450"/>
    </source>
</evidence>
<dbReference type="GO" id="GO:0004341">
    <property type="term" value="F:gluconolactonase activity"/>
    <property type="evidence" value="ECO:0007669"/>
    <property type="project" value="TreeGrafter"/>
</dbReference>
<keyword evidence="3" id="KW-0479">Metal-binding</keyword>
<dbReference type="PANTHER" id="PTHR10907">
    <property type="entry name" value="REGUCALCIN"/>
    <property type="match status" value="1"/>
</dbReference>
<feature type="binding site" evidence="3">
    <location>
        <position position="206"/>
    </location>
    <ligand>
        <name>a divalent metal cation</name>
        <dbReference type="ChEBI" id="CHEBI:60240"/>
    </ligand>
</feature>
<protein>
    <submittedName>
        <fullName evidence="5">Sugar lactone lactonase YvrE</fullName>
    </submittedName>
</protein>
<feature type="active site" description="Proton donor/acceptor" evidence="2">
    <location>
        <position position="206"/>
    </location>
</feature>
<dbReference type="STRING" id="381665.SAMN05216554_4162"/>
<evidence type="ECO:0000256" key="2">
    <source>
        <dbReference type="PIRSR" id="PIRSR605511-1"/>
    </source>
</evidence>
<dbReference type="EMBL" id="FNPZ01000005">
    <property type="protein sequence ID" value="SDZ48816.1"/>
    <property type="molecule type" value="Genomic_DNA"/>
</dbReference>
<gene>
    <name evidence="5" type="ORF">SAMN05216554_4162</name>
</gene>
<dbReference type="InterPro" id="IPR013658">
    <property type="entry name" value="SGL"/>
</dbReference>